<keyword evidence="10" id="KW-1185">Reference proteome</keyword>
<comment type="function">
    <text evidence="8">Catalyzes the circularization of gamma-N-acetyl-alpha,gamma-diaminobutyric acid (ADABA) to ectoine (1,4,5,6-tetrahydro-2-methyl-4-pyrimidine carboxylic acid), which is an excellent osmoprotectant.</text>
</comment>
<reference evidence="9 10" key="1">
    <citation type="submission" date="2020-08" db="EMBL/GenBank/DDBJ databases">
        <title>Genomic Encyclopedia of Type Strains, Phase IV (KMG-IV): sequencing the most valuable type-strain genomes for metagenomic binning, comparative biology and taxonomic classification.</title>
        <authorList>
            <person name="Goeker M."/>
        </authorList>
    </citation>
    <scope>NUCLEOTIDE SEQUENCE [LARGE SCALE GENOMIC DNA]</scope>
    <source>
        <strain evidence="9 10">DSM 22071</strain>
    </source>
</reference>
<evidence type="ECO:0000313" key="9">
    <source>
        <dbReference type="EMBL" id="MBB5021313.1"/>
    </source>
</evidence>
<evidence type="ECO:0000256" key="1">
    <source>
        <dbReference type="ARBA" id="ARBA00005181"/>
    </source>
</evidence>
<evidence type="ECO:0000313" key="10">
    <source>
        <dbReference type="Proteomes" id="UP000528322"/>
    </source>
</evidence>
<dbReference type="RefSeq" id="WP_183729794.1">
    <property type="nucleotide sequence ID" value="NZ_JACHID010000003.1"/>
</dbReference>
<dbReference type="PANTHER" id="PTHR39289:SF1">
    <property type="entry name" value="L-ECTOINE SYNTHASE"/>
    <property type="match status" value="1"/>
</dbReference>
<evidence type="ECO:0000256" key="2">
    <source>
        <dbReference type="ARBA" id="ARBA00009637"/>
    </source>
</evidence>
<sequence>MIVKSLDEIKGTEREVRAENGQWVSYRLLLKDEGMGFSFHVTTIFAGNDNFFQYKNHLESVYCVAGEGEIEDLETGIVYPIKPGTVYALDQHDRHRLRAFKDMTMACTFNPPVSGREVHDADGSYPADLS</sequence>
<dbReference type="GO" id="GO:0019491">
    <property type="term" value="P:ectoine biosynthetic process"/>
    <property type="evidence" value="ECO:0007669"/>
    <property type="project" value="UniProtKB-UniRule"/>
</dbReference>
<dbReference type="SUPFAM" id="SSF51182">
    <property type="entry name" value="RmlC-like cupins"/>
    <property type="match status" value="1"/>
</dbReference>
<evidence type="ECO:0000256" key="5">
    <source>
        <dbReference type="ARBA" id="ARBA00023239"/>
    </source>
</evidence>
<dbReference type="EC" id="4.2.1.108" evidence="3 8"/>
<evidence type="ECO:0000256" key="6">
    <source>
        <dbReference type="ARBA" id="ARBA00033271"/>
    </source>
</evidence>
<dbReference type="PANTHER" id="PTHR39289">
    <property type="match status" value="1"/>
</dbReference>
<comment type="catalytic activity">
    <reaction evidence="7 8">
        <text>(2S)-4-acetamido-2-aminobutanoate = L-ectoine + H2O</text>
        <dbReference type="Rhea" id="RHEA:17281"/>
        <dbReference type="ChEBI" id="CHEBI:15377"/>
        <dbReference type="ChEBI" id="CHEBI:58515"/>
        <dbReference type="ChEBI" id="CHEBI:58929"/>
        <dbReference type="EC" id="4.2.1.108"/>
    </reaction>
</comment>
<gene>
    <name evidence="8" type="primary">ectC</name>
    <name evidence="9" type="ORF">HNR37_000622</name>
</gene>
<dbReference type="NCBIfam" id="NF009806">
    <property type="entry name" value="PRK13290.1"/>
    <property type="match status" value="1"/>
</dbReference>
<accession>A0A7W7Y3C9</accession>
<comment type="caution">
    <text evidence="9">The sequence shown here is derived from an EMBL/GenBank/DDBJ whole genome shotgun (WGS) entry which is preliminary data.</text>
</comment>
<dbReference type="Pfam" id="PF06339">
    <property type="entry name" value="Ectoine_synth"/>
    <property type="match status" value="1"/>
</dbReference>
<dbReference type="Gene3D" id="2.60.120.10">
    <property type="entry name" value="Jelly Rolls"/>
    <property type="match status" value="1"/>
</dbReference>
<dbReference type="HAMAP" id="MF_01255">
    <property type="entry name" value="Ectoine_synth"/>
    <property type="match status" value="1"/>
</dbReference>
<dbReference type="Proteomes" id="UP000528322">
    <property type="component" value="Unassembled WGS sequence"/>
</dbReference>
<dbReference type="AlphaFoldDB" id="A0A7W7Y3C9"/>
<dbReference type="UniPathway" id="UPA00067">
    <property type="reaction ID" value="UER00123"/>
</dbReference>
<dbReference type="InterPro" id="IPR010462">
    <property type="entry name" value="Ectoine_synth"/>
</dbReference>
<protein>
    <recommendedName>
        <fullName evidence="4 8">L-ectoine synthase</fullName>
        <ecNumber evidence="3 8">4.2.1.108</ecNumber>
    </recommendedName>
    <alternativeName>
        <fullName evidence="6 8">N-acetyldiaminobutyrate dehydratase</fullName>
    </alternativeName>
</protein>
<organism evidence="9 10">
    <name type="scientific">Desulfurispira natronophila</name>
    <dbReference type="NCBI Taxonomy" id="682562"/>
    <lineage>
        <taxon>Bacteria</taxon>
        <taxon>Pseudomonadati</taxon>
        <taxon>Chrysiogenota</taxon>
        <taxon>Chrysiogenia</taxon>
        <taxon>Chrysiogenales</taxon>
        <taxon>Chrysiogenaceae</taxon>
        <taxon>Desulfurispira</taxon>
    </lineage>
</organism>
<evidence type="ECO:0000256" key="8">
    <source>
        <dbReference type="HAMAP-Rule" id="MF_01255"/>
    </source>
</evidence>
<comment type="pathway">
    <text evidence="1 8">Amine and polyamine biosynthesis; ectoine biosynthesis; L-ectoine from L-aspartate 4-semialdehyde: step 3/3.</text>
</comment>
<dbReference type="InterPro" id="IPR014710">
    <property type="entry name" value="RmlC-like_jellyroll"/>
</dbReference>
<evidence type="ECO:0000256" key="7">
    <source>
        <dbReference type="ARBA" id="ARBA00048714"/>
    </source>
</evidence>
<keyword evidence="5 8" id="KW-0456">Lyase</keyword>
<evidence type="ECO:0000256" key="4">
    <source>
        <dbReference type="ARBA" id="ARBA00019707"/>
    </source>
</evidence>
<name>A0A7W7Y3C9_9BACT</name>
<dbReference type="GO" id="GO:0033990">
    <property type="term" value="F:ectoine synthase activity"/>
    <property type="evidence" value="ECO:0007669"/>
    <property type="project" value="UniProtKB-EC"/>
</dbReference>
<dbReference type="EMBL" id="JACHID010000003">
    <property type="protein sequence ID" value="MBB5021313.1"/>
    <property type="molecule type" value="Genomic_DNA"/>
</dbReference>
<dbReference type="InterPro" id="IPR011051">
    <property type="entry name" value="RmlC_Cupin_sf"/>
</dbReference>
<proteinExistence type="inferred from homology"/>
<evidence type="ECO:0000256" key="3">
    <source>
        <dbReference type="ARBA" id="ARBA00013192"/>
    </source>
</evidence>
<comment type="similarity">
    <text evidence="2 8">Belongs to the ectoine synthase family.</text>
</comment>
<dbReference type="CDD" id="cd06978">
    <property type="entry name" value="cupin_EctC"/>
    <property type="match status" value="1"/>
</dbReference>